<feature type="region of interest" description="Disordered" evidence="1">
    <location>
        <begin position="378"/>
        <end position="426"/>
    </location>
</feature>
<dbReference type="AlphaFoldDB" id="A0A9P4IAL8"/>
<keyword evidence="3" id="KW-1185">Reference proteome</keyword>
<evidence type="ECO:0000256" key="1">
    <source>
        <dbReference type="SAM" id="MobiDB-lite"/>
    </source>
</evidence>
<dbReference type="Proteomes" id="UP000799772">
    <property type="component" value="Unassembled WGS sequence"/>
</dbReference>
<dbReference type="Gene3D" id="3.80.10.10">
    <property type="entry name" value="Ribonuclease Inhibitor"/>
    <property type="match status" value="1"/>
</dbReference>
<dbReference type="OrthoDB" id="5273928at2759"/>
<reference evidence="2" key="1">
    <citation type="journal article" date="2020" name="Stud. Mycol.">
        <title>101 Dothideomycetes genomes: a test case for predicting lifestyles and emergence of pathogens.</title>
        <authorList>
            <person name="Haridas S."/>
            <person name="Albert R."/>
            <person name="Binder M."/>
            <person name="Bloem J."/>
            <person name="Labutti K."/>
            <person name="Salamov A."/>
            <person name="Andreopoulos B."/>
            <person name="Baker S."/>
            <person name="Barry K."/>
            <person name="Bills G."/>
            <person name="Bluhm B."/>
            <person name="Cannon C."/>
            <person name="Castanera R."/>
            <person name="Culley D."/>
            <person name="Daum C."/>
            <person name="Ezra D."/>
            <person name="Gonzalez J."/>
            <person name="Henrissat B."/>
            <person name="Kuo A."/>
            <person name="Liang C."/>
            <person name="Lipzen A."/>
            <person name="Lutzoni F."/>
            <person name="Magnuson J."/>
            <person name="Mondo S."/>
            <person name="Nolan M."/>
            <person name="Ohm R."/>
            <person name="Pangilinan J."/>
            <person name="Park H.-J."/>
            <person name="Ramirez L."/>
            <person name="Alfaro M."/>
            <person name="Sun H."/>
            <person name="Tritt A."/>
            <person name="Yoshinaga Y."/>
            <person name="Zwiers L.-H."/>
            <person name="Turgeon B."/>
            <person name="Goodwin S."/>
            <person name="Spatafora J."/>
            <person name="Crous P."/>
            <person name="Grigoriev I."/>
        </authorList>
    </citation>
    <scope>NUCLEOTIDE SEQUENCE</scope>
    <source>
        <strain evidence="2">CBS 133067</strain>
    </source>
</reference>
<sequence>MQRASLPSRFKNETTLGSKSRGVYERRPGPAKSTPIRKYDEESGLVYQQSECKEQRSVPWTSLAYNEEETFPEANAFGSRSLYEMSLILLLRNSSSLRPDTLENVPWPIAETIWQRAIKERLTSFELWRTFCIAYQNVPDAGPVLLFRRAVRRDKYSFEQLTSGLSMNIAGTPFLVHLKIDDNCISSRDLLRLSDINCLQVLSMKMVQPSIQGMGDRVIRAWATLASEGKAFQNLRMLELIAYSSVTSQSLRYLANLPKLVLCRFVACSNSFNLYATEKSNNGEWTEALLSDDLSALPFQLSGDHRRVWLSLLEHNLTPQYLHWEIAAIVAGCPPVRSHLAVLAYIVYYSPIANAALFDGPENAISMWYRTVQANPRERQGDTPAMVDSGKHMGGQASLGRPRSHVRSSKTRNLDDMLGSFGGKTV</sequence>
<comment type="caution">
    <text evidence="2">The sequence shown here is derived from an EMBL/GenBank/DDBJ whole genome shotgun (WGS) entry which is preliminary data.</text>
</comment>
<organism evidence="2 3">
    <name type="scientific">Rhizodiscina lignyota</name>
    <dbReference type="NCBI Taxonomy" id="1504668"/>
    <lineage>
        <taxon>Eukaryota</taxon>
        <taxon>Fungi</taxon>
        <taxon>Dikarya</taxon>
        <taxon>Ascomycota</taxon>
        <taxon>Pezizomycotina</taxon>
        <taxon>Dothideomycetes</taxon>
        <taxon>Pleosporomycetidae</taxon>
        <taxon>Aulographales</taxon>
        <taxon>Rhizodiscinaceae</taxon>
        <taxon>Rhizodiscina</taxon>
    </lineage>
</organism>
<feature type="region of interest" description="Disordered" evidence="1">
    <location>
        <begin position="1"/>
        <end position="38"/>
    </location>
</feature>
<accession>A0A9P4IAL8</accession>
<gene>
    <name evidence="2" type="ORF">NA57DRAFT_78131</name>
</gene>
<dbReference type="EMBL" id="ML978129">
    <property type="protein sequence ID" value="KAF2096528.1"/>
    <property type="molecule type" value="Genomic_DNA"/>
</dbReference>
<evidence type="ECO:0000313" key="3">
    <source>
        <dbReference type="Proteomes" id="UP000799772"/>
    </source>
</evidence>
<name>A0A9P4IAL8_9PEZI</name>
<proteinExistence type="predicted"/>
<protein>
    <submittedName>
        <fullName evidence="2">Uncharacterized protein</fullName>
    </submittedName>
</protein>
<evidence type="ECO:0000313" key="2">
    <source>
        <dbReference type="EMBL" id="KAF2096528.1"/>
    </source>
</evidence>
<dbReference type="InterPro" id="IPR032675">
    <property type="entry name" value="LRR_dom_sf"/>
</dbReference>